<dbReference type="Pfam" id="PF01256">
    <property type="entry name" value="Carb_kinase"/>
    <property type="match status" value="1"/>
</dbReference>
<feature type="binding site" evidence="6">
    <location>
        <position position="224"/>
    </location>
    <ligand>
        <name>AMP</name>
        <dbReference type="ChEBI" id="CHEBI:456215"/>
    </ligand>
</feature>
<feature type="binding site" evidence="6">
    <location>
        <begin position="195"/>
        <end position="199"/>
    </location>
    <ligand>
        <name>AMP</name>
        <dbReference type="ChEBI" id="CHEBI:456215"/>
    </ligand>
</feature>
<dbReference type="RefSeq" id="WP_301120414.1">
    <property type="nucleotide sequence ID" value="NZ_JAUHPX010000001.1"/>
</dbReference>
<accession>A0AAW7M8F5</accession>
<comment type="catalytic activity">
    <reaction evidence="6">
        <text>(6S)-NADPHX + ADP = AMP + phosphate + NADPH + H(+)</text>
        <dbReference type="Rhea" id="RHEA:32235"/>
        <dbReference type="ChEBI" id="CHEBI:15378"/>
        <dbReference type="ChEBI" id="CHEBI:43474"/>
        <dbReference type="ChEBI" id="CHEBI:57783"/>
        <dbReference type="ChEBI" id="CHEBI:64076"/>
        <dbReference type="ChEBI" id="CHEBI:456215"/>
        <dbReference type="ChEBI" id="CHEBI:456216"/>
        <dbReference type="EC" id="4.2.1.136"/>
    </reaction>
</comment>
<feature type="binding site" evidence="6">
    <location>
        <position position="101"/>
    </location>
    <ligand>
        <name>(6S)-NADPHX</name>
        <dbReference type="ChEBI" id="CHEBI:64076"/>
    </ligand>
</feature>
<dbReference type="PROSITE" id="PS51383">
    <property type="entry name" value="YJEF_C_3"/>
    <property type="match status" value="1"/>
</dbReference>
<dbReference type="Proteomes" id="UP001172737">
    <property type="component" value="Unassembled WGS sequence"/>
</dbReference>
<dbReference type="GO" id="GO:0046496">
    <property type="term" value="P:nicotinamide nucleotide metabolic process"/>
    <property type="evidence" value="ECO:0007669"/>
    <property type="project" value="UniProtKB-UniRule"/>
</dbReference>
<keyword evidence="5 6" id="KW-0456">Lyase</keyword>
<dbReference type="EMBL" id="JAUHPX010000001">
    <property type="protein sequence ID" value="MDN4486981.1"/>
    <property type="molecule type" value="Genomic_DNA"/>
</dbReference>
<dbReference type="GO" id="GO:0052855">
    <property type="term" value="F:ADP-dependent NAD(P)H-hydrate dehydratase activity"/>
    <property type="evidence" value="ECO:0007669"/>
    <property type="project" value="UniProtKB-UniRule"/>
</dbReference>
<keyword evidence="4 6" id="KW-0520">NAD</keyword>
<dbReference type="GO" id="GO:0110051">
    <property type="term" value="P:metabolite repair"/>
    <property type="evidence" value="ECO:0007669"/>
    <property type="project" value="TreeGrafter"/>
</dbReference>
<gene>
    <name evidence="6" type="primary">nnrD</name>
    <name evidence="8" type="ORF">QQX10_02245</name>
</gene>
<evidence type="ECO:0000256" key="6">
    <source>
        <dbReference type="HAMAP-Rule" id="MF_01965"/>
    </source>
</evidence>
<dbReference type="EC" id="4.2.1.136" evidence="6"/>
<evidence type="ECO:0000256" key="4">
    <source>
        <dbReference type="ARBA" id="ARBA00023027"/>
    </source>
</evidence>
<organism evidence="8 9">
    <name type="scientific">Demequina lignilytica</name>
    <dbReference type="NCBI Taxonomy" id="3051663"/>
    <lineage>
        <taxon>Bacteria</taxon>
        <taxon>Bacillati</taxon>
        <taxon>Actinomycetota</taxon>
        <taxon>Actinomycetes</taxon>
        <taxon>Micrococcales</taxon>
        <taxon>Demequinaceae</taxon>
        <taxon>Demequina</taxon>
    </lineage>
</organism>
<sequence>MTAARRWERADVAASWPVPGAADDKYSRGVLGVIAGSEAYPGAAALVVSGAVRAGIGMVRYVGPPRVQDLVLRHRPEVVVHHPSDVAERLPRAAAWILGPGVTDSPEQEAAIGAAIAEGSPLVVDAGALTHVARARAAGARAIGADRVLLTPHAGELVRTLDSLRHDVTPADVERDRVGHARLLAEAARATVLLKGAVTMIALPGGGVIELPEAPAWLATAGAGDVLAGIAGALLAQGVAAPEAGACAAWVHARAAELASGGGPIAALDVADAVPAAVADALDGRR</sequence>
<comment type="caution">
    <text evidence="8">The sequence shown here is derived from an EMBL/GenBank/DDBJ whole genome shotgun (WGS) entry which is preliminary data.</text>
</comment>
<evidence type="ECO:0000256" key="2">
    <source>
        <dbReference type="ARBA" id="ARBA00022840"/>
    </source>
</evidence>
<proteinExistence type="inferred from homology"/>
<dbReference type="InterPro" id="IPR029056">
    <property type="entry name" value="Ribokinase-like"/>
</dbReference>
<keyword evidence="3 6" id="KW-0521">NADP</keyword>
<dbReference type="PANTHER" id="PTHR12592:SF0">
    <property type="entry name" value="ATP-DEPENDENT (S)-NAD(P)H-HYDRATE DEHYDRATASE"/>
    <property type="match status" value="1"/>
</dbReference>
<comment type="cofactor">
    <cofactor evidence="6">
        <name>Mg(2+)</name>
        <dbReference type="ChEBI" id="CHEBI:18420"/>
    </cofactor>
</comment>
<reference evidence="8" key="1">
    <citation type="submission" date="2023-06" db="EMBL/GenBank/DDBJ databases">
        <title>Sysu t00039.</title>
        <authorList>
            <person name="Gao L."/>
            <person name="Fang B.-Z."/>
            <person name="Li W.-J."/>
        </authorList>
    </citation>
    <scope>NUCLEOTIDE SEQUENCE</scope>
    <source>
        <strain evidence="8">SYSU T00039</strain>
    </source>
</reference>
<evidence type="ECO:0000256" key="1">
    <source>
        <dbReference type="ARBA" id="ARBA00022741"/>
    </source>
</evidence>
<dbReference type="InterPro" id="IPR000631">
    <property type="entry name" value="CARKD"/>
</dbReference>
<dbReference type="HAMAP" id="MF_01965">
    <property type="entry name" value="NADHX_dehydratase"/>
    <property type="match status" value="1"/>
</dbReference>
<feature type="domain" description="YjeF C-terminal" evidence="7">
    <location>
        <begin position="8"/>
        <end position="281"/>
    </location>
</feature>
<protein>
    <recommendedName>
        <fullName evidence="6">ADP-dependent (S)-NAD(P)H-hydrate dehydratase</fullName>
        <ecNumber evidence="6">4.2.1.136</ecNumber>
    </recommendedName>
    <alternativeName>
        <fullName evidence="6">ADP-dependent NAD(P)HX dehydratase</fullName>
    </alternativeName>
</protein>
<comment type="similarity">
    <text evidence="6">Belongs to the NnrD/CARKD family.</text>
</comment>
<dbReference type="GO" id="GO:0005524">
    <property type="term" value="F:ATP binding"/>
    <property type="evidence" value="ECO:0007669"/>
    <property type="project" value="UniProtKB-KW"/>
</dbReference>
<dbReference type="NCBIfam" id="TIGR00196">
    <property type="entry name" value="yjeF_cterm"/>
    <property type="match status" value="1"/>
</dbReference>
<dbReference type="SUPFAM" id="SSF53613">
    <property type="entry name" value="Ribokinase-like"/>
    <property type="match status" value="1"/>
</dbReference>
<feature type="binding site" evidence="6">
    <location>
        <position position="43"/>
    </location>
    <ligand>
        <name>(6S)-NADPHX</name>
        <dbReference type="ChEBI" id="CHEBI:64076"/>
    </ligand>
</feature>
<dbReference type="AlphaFoldDB" id="A0AAW7M8F5"/>
<evidence type="ECO:0000313" key="8">
    <source>
        <dbReference type="EMBL" id="MDN4486981.1"/>
    </source>
</evidence>
<dbReference type="PANTHER" id="PTHR12592">
    <property type="entry name" value="ATP-DEPENDENT (S)-NAD(P)H-HYDRATE DEHYDRATASE FAMILY MEMBER"/>
    <property type="match status" value="1"/>
</dbReference>
<dbReference type="Gene3D" id="3.40.1190.20">
    <property type="match status" value="1"/>
</dbReference>
<comment type="subunit">
    <text evidence="6">Homotetramer.</text>
</comment>
<name>A0AAW7M8F5_9MICO</name>
<keyword evidence="2 6" id="KW-0067">ATP-binding</keyword>
<evidence type="ECO:0000259" key="7">
    <source>
        <dbReference type="PROSITE" id="PS51383"/>
    </source>
</evidence>
<evidence type="ECO:0000256" key="3">
    <source>
        <dbReference type="ARBA" id="ARBA00022857"/>
    </source>
</evidence>
<comment type="function">
    <text evidence="6">Catalyzes the dehydration of the S-form of NAD(P)HX at the expense of ADP, which is converted to AMP. Together with NAD(P)HX epimerase, which catalyzes the epimerization of the S- and R-forms, the enzyme allows the repair of both epimers of NAD(P)HX, a damaged form of NAD(P)H that is a result of enzymatic or heat-dependent hydration.</text>
</comment>
<evidence type="ECO:0000256" key="5">
    <source>
        <dbReference type="ARBA" id="ARBA00023239"/>
    </source>
</evidence>
<keyword evidence="1 6" id="KW-0547">Nucleotide-binding</keyword>
<feature type="binding site" evidence="6">
    <location>
        <position position="153"/>
    </location>
    <ligand>
        <name>(6S)-NADPHX</name>
        <dbReference type="ChEBI" id="CHEBI:64076"/>
    </ligand>
</feature>
<comment type="catalytic activity">
    <reaction evidence="6">
        <text>(6S)-NADHX + ADP = AMP + phosphate + NADH + H(+)</text>
        <dbReference type="Rhea" id="RHEA:32223"/>
        <dbReference type="ChEBI" id="CHEBI:15378"/>
        <dbReference type="ChEBI" id="CHEBI:43474"/>
        <dbReference type="ChEBI" id="CHEBI:57945"/>
        <dbReference type="ChEBI" id="CHEBI:64074"/>
        <dbReference type="ChEBI" id="CHEBI:456215"/>
        <dbReference type="ChEBI" id="CHEBI:456216"/>
        <dbReference type="EC" id="4.2.1.136"/>
    </reaction>
</comment>
<dbReference type="CDD" id="cd01171">
    <property type="entry name" value="YXKO-related"/>
    <property type="match status" value="1"/>
</dbReference>
<dbReference type="GO" id="GO:0052856">
    <property type="term" value="F:NAD(P)HX epimerase activity"/>
    <property type="evidence" value="ECO:0007669"/>
    <property type="project" value="TreeGrafter"/>
</dbReference>
<feature type="binding site" evidence="6">
    <location>
        <position position="225"/>
    </location>
    <ligand>
        <name>(6S)-NADPHX</name>
        <dbReference type="ChEBI" id="CHEBI:64076"/>
    </ligand>
</feature>
<keyword evidence="9" id="KW-1185">Reference proteome</keyword>
<evidence type="ECO:0000313" key="9">
    <source>
        <dbReference type="Proteomes" id="UP001172737"/>
    </source>
</evidence>